<dbReference type="GO" id="GO:0031071">
    <property type="term" value="F:cysteine desulfurase activity"/>
    <property type="evidence" value="ECO:0007669"/>
    <property type="project" value="UniProtKB-UniRule"/>
</dbReference>
<dbReference type="RefSeq" id="WP_014438475.1">
    <property type="nucleotide sequence ID" value="NC_017080.1"/>
</dbReference>
<protein>
    <recommendedName>
        <fullName evidence="3 8">Cysteine desulfurase</fullName>
        <ecNumber evidence="3 8">2.8.1.7</ecNumber>
    </recommendedName>
</protein>
<dbReference type="EC" id="2.8.1.7" evidence="3 8"/>
<dbReference type="PATRIC" id="fig|1142394.8.peg.3219"/>
<comment type="cofactor">
    <cofactor evidence="1 7">
        <name>pyridoxal 5'-phosphate</name>
        <dbReference type="ChEBI" id="CHEBI:597326"/>
    </cofactor>
</comment>
<dbReference type="STRING" id="1142394.PSMK_31120"/>
<dbReference type="InterPro" id="IPR010970">
    <property type="entry name" value="Cys_dSase_SufS"/>
</dbReference>
<dbReference type="eggNOG" id="COG0520">
    <property type="taxonomic scope" value="Bacteria"/>
</dbReference>
<dbReference type="HOGENOM" id="CLU_003433_2_5_0"/>
<keyword evidence="4 8" id="KW-0808">Transferase</keyword>
<evidence type="ECO:0000256" key="7">
    <source>
        <dbReference type="RuleBase" id="RU004504"/>
    </source>
</evidence>
<comment type="catalytic activity">
    <reaction evidence="6 8">
        <text>(sulfur carrier)-H + L-cysteine = (sulfur carrier)-SH + L-alanine</text>
        <dbReference type="Rhea" id="RHEA:43892"/>
        <dbReference type="Rhea" id="RHEA-COMP:14737"/>
        <dbReference type="Rhea" id="RHEA-COMP:14739"/>
        <dbReference type="ChEBI" id="CHEBI:29917"/>
        <dbReference type="ChEBI" id="CHEBI:35235"/>
        <dbReference type="ChEBI" id="CHEBI:57972"/>
        <dbReference type="ChEBI" id="CHEBI:64428"/>
        <dbReference type="EC" id="2.8.1.7"/>
    </reaction>
</comment>
<name>I0IJ33_PHYMF</name>
<dbReference type="PROSITE" id="PS00595">
    <property type="entry name" value="AA_TRANSFER_CLASS_5"/>
    <property type="match status" value="1"/>
</dbReference>
<keyword evidence="10" id="KW-0456">Lyase</keyword>
<comment type="similarity">
    <text evidence="2 8">Belongs to the class-V pyridoxal-phosphate-dependent aminotransferase family. Csd subfamily.</text>
</comment>
<keyword evidence="5 8" id="KW-0663">Pyridoxal phosphate</keyword>
<accession>I0IJ33</accession>
<dbReference type="InterPro" id="IPR015424">
    <property type="entry name" value="PyrdxlP-dep_Trfase"/>
</dbReference>
<comment type="function">
    <text evidence="8">Catalyzes the removal of elemental sulfur and selenium atoms from L-cysteine, L-cystine, L-selenocysteine, and L-selenocystine to produce L-alanine.</text>
</comment>
<dbReference type="Gene3D" id="3.40.640.10">
    <property type="entry name" value="Type I PLP-dependent aspartate aminotransferase-like (Major domain)"/>
    <property type="match status" value="1"/>
</dbReference>
<dbReference type="GO" id="GO:0030170">
    <property type="term" value="F:pyridoxal phosphate binding"/>
    <property type="evidence" value="ECO:0007669"/>
    <property type="project" value="UniProtKB-UniRule"/>
</dbReference>
<dbReference type="Proteomes" id="UP000007881">
    <property type="component" value="Chromosome"/>
</dbReference>
<dbReference type="InterPro" id="IPR000192">
    <property type="entry name" value="Aminotrans_V_dom"/>
</dbReference>
<dbReference type="SUPFAM" id="SSF53383">
    <property type="entry name" value="PLP-dependent transferases"/>
    <property type="match status" value="1"/>
</dbReference>
<feature type="domain" description="Aminotransferase class V" evidence="9">
    <location>
        <begin position="34"/>
        <end position="414"/>
    </location>
</feature>
<dbReference type="Pfam" id="PF00266">
    <property type="entry name" value="Aminotran_5"/>
    <property type="match status" value="1"/>
</dbReference>
<reference evidence="10 11" key="1">
    <citation type="submission" date="2012-02" db="EMBL/GenBank/DDBJ databases">
        <title>Complete genome sequence of Phycisphaera mikurensis NBRC 102666.</title>
        <authorList>
            <person name="Ankai A."/>
            <person name="Hosoyama A."/>
            <person name="Terui Y."/>
            <person name="Sekine M."/>
            <person name="Fukai R."/>
            <person name="Kato Y."/>
            <person name="Nakamura S."/>
            <person name="Yamada-Narita S."/>
            <person name="Kawakoshi A."/>
            <person name="Fukunaga Y."/>
            <person name="Yamazaki S."/>
            <person name="Fujita N."/>
        </authorList>
    </citation>
    <scope>NUCLEOTIDE SEQUENCE [LARGE SCALE GENOMIC DNA]</scope>
    <source>
        <strain evidence="11">NBRC 102666 / KCTC 22515 / FYK2301M01</strain>
    </source>
</reference>
<dbReference type="InterPro" id="IPR020578">
    <property type="entry name" value="Aminotrans_V_PyrdxlP_BS"/>
</dbReference>
<dbReference type="Gene3D" id="3.90.1150.10">
    <property type="entry name" value="Aspartate Aminotransferase, domain 1"/>
    <property type="match status" value="1"/>
</dbReference>
<evidence type="ECO:0000313" key="11">
    <source>
        <dbReference type="Proteomes" id="UP000007881"/>
    </source>
</evidence>
<evidence type="ECO:0000256" key="3">
    <source>
        <dbReference type="ARBA" id="ARBA00012239"/>
    </source>
</evidence>
<dbReference type="EMBL" id="AP012338">
    <property type="protein sequence ID" value="BAM05271.1"/>
    <property type="molecule type" value="Genomic_DNA"/>
</dbReference>
<dbReference type="AlphaFoldDB" id="I0IJ33"/>
<dbReference type="GO" id="GO:0006534">
    <property type="term" value="P:cysteine metabolic process"/>
    <property type="evidence" value="ECO:0007669"/>
    <property type="project" value="UniProtKB-UniRule"/>
</dbReference>
<evidence type="ECO:0000256" key="1">
    <source>
        <dbReference type="ARBA" id="ARBA00001933"/>
    </source>
</evidence>
<organism evidence="10 11">
    <name type="scientific">Phycisphaera mikurensis (strain NBRC 102666 / KCTC 22515 / FYK2301M01)</name>
    <dbReference type="NCBI Taxonomy" id="1142394"/>
    <lineage>
        <taxon>Bacteria</taxon>
        <taxon>Pseudomonadati</taxon>
        <taxon>Planctomycetota</taxon>
        <taxon>Phycisphaerae</taxon>
        <taxon>Phycisphaerales</taxon>
        <taxon>Phycisphaeraceae</taxon>
        <taxon>Phycisphaera</taxon>
    </lineage>
</organism>
<dbReference type="PANTHER" id="PTHR43586">
    <property type="entry name" value="CYSTEINE DESULFURASE"/>
    <property type="match status" value="1"/>
</dbReference>
<evidence type="ECO:0000256" key="4">
    <source>
        <dbReference type="ARBA" id="ARBA00022679"/>
    </source>
</evidence>
<dbReference type="CDD" id="cd06453">
    <property type="entry name" value="SufS_like"/>
    <property type="match status" value="1"/>
</dbReference>
<keyword evidence="11" id="KW-1185">Reference proteome</keyword>
<dbReference type="GO" id="GO:0016829">
    <property type="term" value="F:lyase activity"/>
    <property type="evidence" value="ECO:0007669"/>
    <property type="project" value="UniProtKB-KW"/>
</dbReference>
<evidence type="ECO:0000256" key="8">
    <source>
        <dbReference type="RuleBase" id="RU004506"/>
    </source>
</evidence>
<proteinExistence type="inferred from homology"/>
<dbReference type="InterPro" id="IPR015422">
    <property type="entry name" value="PyrdxlP-dep_Trfase_small"/>
</dbReference>
<dbReference type="PANTHER" id="PTHR43586:SF8">
    <property type="entry name" value="CYSTEINE DESULFURASE 1, CHLOROPLASTIC"/>
    <property type="match status" value="1"/>
</dbReference>
<evidence type="ECO:0000256" key="2">
    <source>
        <dbReference type="ARBA" id="ARBA00010447"/>
    </source>
</evidence>
<evidence type="ECO:0000256" key="5">
    <source>
        <dbReference type="ARBA" id="ARBA00022898"/>
    </source>
</evidence>
<dbReference type="KEGG" id="phm:PSMK_31120"/>
<evidence type="ECO:0000313" key="10">
    <source>
        <dbReference type="EMBL" id="BAM05271.1"/>
    </source>
</evidence>
<sequence length="426" mass="45029">MPALAPPTSTAFDVDALRACFPILTREVHGKPLVYLDNAASAQKPDAVIDAVSEYYRQHHANVHRGLHVLAEEATALYEGARSAFARFINAGTPQECVFVRGATEAINLVAGSMTRPGHALSLRPGDRVLLTGMEHHSNIVPWQLACEATGAEIVVAGVLDDGSLDADAFQAHLDAGGVKIASFVWVSNALGTVNPAKALTAAAQAAGAAVLVDACQAAPHLKMDVADLGCDFLAVSGHKMFGPTGIGVLYGRAERLAAMPPYQGGGEMIQRVSFEKSTYADPPHRFEAGTPNMAGAAGLGAAVRFMEDELVSDPLVWEAAQAHEHALLERATRRLEAIEGLRILGTAPGKAAVVSFLVDGVHPYDLGPVLDRAGVAIRTGHHCTEPLMARFGVPATARASFAFYNTLDEADAFADALERGLRFFR</sequence>
<gene>
    <name evidence="10" type="primary">sufS</name>
    <name evidence="10" type="ordered locus">PSMK_31120</name>
</gene>
<dbReference type="NCBIfam" id="TIGR01979">
    <property type="entry name" value="sufS"/>
    <property type="match status" value="1"/>
</dbReference>
<evidence type="ECO:0000256" key="6">
    <source>
        <dbReference type="ARBA" id="ARBA00050776"/>
    </source>
</evidence>
<evidence type="ECO:0000259" key="9">
    <source>
        <dbReference type="Pfam" id="PF00266"/>
    </source>
</evidence>
<dbReference type="InterPro" id="IPR015421">
    <property type="entry name" value="PyrdxlP-dep_Trfase_major"/>
</dbReference>